<dbReference type="OrthoDB" id="44061at2759"/>
<keyword evidence="2 6" id="KW-0479">Metal-binding</keyword>
<evidence type="ECO:0000313" key="8">
    <source>
        <dbReference type="EnsemblMetazoa" id="CLYHEMP014007.1"/>
    </source>
</evidence>
<comment type="function">
    <text evidence="6">Methionine-sulfoxide reductase that specifically reduces methionine (R)-sulfoxide back to methionine. While in many cases methionine oxidation is the result of random oxidation following oxidative stress, methionine oxidation is also a post-translational modification that takes place on specific residues.</text>
</comment>
<dbReference type="InterPro" id="IPR011057">
    <property type="entry name" value="Mss4-like_sf"/>
</dbReference>
<dbReference type="GO" id="GO:0030091">
    <property type="term" value="P:protein repair"/>
    <property type="evidence" value="ECO:0007669"/>
    <property type="project" value="InterPro"/>
</dbReference>
<dbReference type="EnsemblMetazoa" id="CLYHEMT014007.1">
    <property type="protein sequence ID" value="CLYHEMP014007.1"/>
    <property type="gene ID" value="CLYHEMG014007"/>
</dbReference>
<accession>A0A7M6DKJ4</accession>
<name>A0A7M6DKJ4_9CNID</name>
<dbReference type="FunFam" id="2.170.150.20:FF:000001">
    <property type="entry name" value="Peptide methionine sulfoxide reductase MsrB"/>
    <property type="match status" value="1"/>
</dbReference>
<dbReference type="InterPro" id="IPR028427">
    <property type="entry name" value="Met_Sox_Rdtase_MsrB"/>
</dbReference>
<comment type="cofactor">
    <cofactor evidence="6">
        <name>Zn(2+)</name>
        <dbReference type="ChEBI" id="CHEBI:29105"/>
    </cofactor>
    <text evidence="6">Binds 1 zinc ion per subunit.</text>
</comment>
<keyword evidence="3 6" id="KW-0862">Zinc</keyword>
<keyword evidence="4 6" id="KW-0560">Oxidoreductase</keyword>
<organism evidence="8 9">
    <name type="scientific">Clytia hemisphaerica</name>
    <dbReference type="NCBI Taxonomy" id="252671"/>
    <lineage>
        <taxon>Eukaryota</taxon>
        <taxon>Metazoa</taxon>
        <taxon>Cnidaria</taxon>
        <taxon>Hydrozoa</taxon>
        <taxon>Hydroidolina</taxon>
        <taxon>Leptothecata</taxon>
        <taxon>Obeliida</taxon>
        <taxon>Clytiidae</taxon>
        <taxon>Clytia</taxon>
    </lineage>
</organism>
<sequence length="182" mass="20999">MLTKFKFLAYDLAFLNLSLRCFCSKSTQRTLPAIFRGMNYPKCSFSTTVTKQSSSFSKEELKKRLTRMQYEVTQNAGTERAFTGEYWDNHRKGIYKCVVCDEDLFLSSTKYESGSGWPSFFDVIDKSKVKLIVDRSYGMVRTEVVCNKCKSHLGHLFEDGPRPTGQRYCMNSASLNFIKDEK</sequence>
<feature type="domain" description="MsrB" evidence="7">
    <location>
        <begin position="58"/>
        <end position="180"/>
    </location>
</feature>
<evidence type="ECO:0000256" key="2">
    <source>
        <dbReference type="ARBA" id="ARBA00022723"/>
    </source>
</evidence>
<evidence type="ECO:0000256" key="5">
    <source>
        <dbReference type="ARBA" id="ARBA00048488"/>
    </source>
</evidence>
<keyword evidence="9" id="KW-1185">Reference proteome</keyword>
<evidence type="ECO:0000313" key="9">
    <source>
        <dbReference type="Proteomes" id="UP000594262"/>
    </source>
</evidence>
<proteinExistence type="inferred from homology"/>
<dbReference type="NCBIfam" id="TIGR00357">
    <property type="entry name" value="peptide-methionine (R)-S-oxide reductase MsrB"/>
    <property type="match status" value="1"/>
</dbReference>
<dbReference type="SUPFAM" id="SSF51316">
    <property type="entry name" value="Mss4-like"/>
    <property type="match status" value="1"/>
</dbReference>
<evidence type="ECO:0000256" key="6">
    <source>
        <dbReference type="RuleBase" id="RU365044"/>
    </source>
</evidence>
<evidence type="ECO:0000256" key="4">
    <source>
        <dbReference type="ARBA" id="ARBA00023002"/>
    </source>
</evidence>
<dbReference type="PROSITE" id="PS51790">
    <property type="entry name" value="MSRB"/>
    <property type="match status" value="1"/>
</dbReference>
<protein>
    <recommendedName>
        <fullName evidence="6">Peptide-methionine (R)-S-oxide reductase</fullName>
        <ecNumber evidence="6">1.8.4.12</ecNumber>
    </recommendedName>
</protein>
<reference evidence="8" key="1">
    <citation type="submission" date="2021-01" db="UniProtKB">
        <authorList>
            <consortium name="EnsemblMetazoa"/>
        </authorList>
    </citation>
    <scope>IDENTIFICATION</scope>
</reference>
<comment type="similarity">
    <text evidence="1 6">Belongs to the MsrB Met sulfoxide reductase family.</text>
</comment>
<evidence type="ECO:0000256" key="3">
    <source>
        <dbReference type="ARBA" id="ARBA00022833"/>
    </source>
</evidence>
<dbReference type="Proteomes" id="UP000594262">
    <property type="component" value="Unplaced"/>
</dbReference>
<dbReference type="EC" id="1.8.4.12" evidence="6"/>
<evidence type="ECO:0000256" key="1">
    <source>
        <dbReference type="ARBA" id="ARBA00007174"/>
    </source>
</evidence>
<dbReference type="AlphaFoldDB" id="A0A7M6DKJ4"/>
<dbReference type="GO" id="GO:0046872">
    <property type="term" value="F:metal ion binding"/>
    <property type="evidence" value="ECO:0007669"/>
    <property type="project" value="UniProtKB-KW"/>
</dbReference>
<dbReference type="GO" id="GO:0006979">
    <property type="term" value="P:response to oxidative stress"/>
    <property type="evidence" value="ECO:0007669"/>
    <property type="project" value="InterPro"/>
</dbReference>
<dbReference type="HAMAP" id="MF_01400">
    <property type="entry name" value="MsrB"/>
    <property type="match status" value="1"/>
</dbReference>
<comment type="catalytic activity">
    <reaction evidence="5 6">
        <text>L-methionyl-[protein] + [thioredoxin]-disulfide + H2O = L-methionyl-(R)-S-oxide-[protein] + [thioredoxin]-dithiol</text>
        <dbReference type="Rhea" id="RHEA:24164"/>
        <dbReference type="Rhea" id="RHEA-COMP:10698"/>
        <dbReference type="Rhea" id="RHEA-COMP:10700"/>
        <dbReference type="Rhea" id="RHEA-COMP:12313"/>
        <dbReference type="Rhea" id="RHEA-COMP:12314"/>
        <dbReference type="ChEBI" id="CHEBI:15377"/>
        <dbReference type="ChEBI" id="CHEBI:16044"/>
        <dbReference type="ChEBI" id="CHEBI:29950"/>
        <dbReference type="ChEBI" id="CHEBI:45764"/>
        <dbReference type="ChEBI" id="CHEBI:50058"/>
        <dbReference type="EC" id="1.8.4.12"/>
    </reaction>
</comment>
<dbReference type="InterPro" id="IPR002579">
    <property type="entry name" value="Met_Sox_Rdtase_MsrB_dom"/>
</dbReference>
<dbReference type="Pfam" id="PF01641">
    <property type="entry name" value="SelR"/>
    <property type="match status" value="1"/>
</dbReference>
<dbReference type="GO" id="GO:0005737">
    <property type="term" value="C:cytoplasm"/>
    <property type="evidence" value="ECO:0007669"/>
    <property type="project" value="TreeGrafter"/>
</dbReference>
<dbReference type="PANTHER" id="PTHR10173:SF52">
    <property type="entry name" value="METHIONINE-R-SULFOXIDE REDUCTASE B1"/>
    <property type="match status" value="1"/>
</dbReference>
<evidence type="ECO:0000259" key="7">
    <source>
        <dbReference type="PROSITE" id="PS51790"/>
    </source>
</evidence>
<dbReference type="GO" id="GO:0033743">
    <property type="term" value="F:peptide-methionine (R)-S-oxide reductase activity"/>
    <property type="evidence" value="ECO:0007669"/>
    <property type="project" value="UniProtKB-EC"/>
</dbReference>
<dbReference type="PANTHER" id="PTHR10173">
    <property type="entry name" value="METHIONINE SULFOXIDE REDUCTASE"/>
    <property type="match status" value="1"/>
</dbReference>
<dbReference type="Gene3D" id="2.170.150.20">
    <property type="entry name" value="Peptide methionine sulfoxide reductase"/>
    <property type="match status" value="1"/>
</dbReference>